<accession>H1LD56</accession>
<sequence>MKSDFMTISQNERGAITAFRINNDPSKMNWVIDPTYLKSLEYHDLDKLFGEFNITINGKAYRSVDQSPKVVTSDLASEITYQLGQLKLVQHFELIDQSLR</sequence>
<evidence type="ECO:0000313" key="1">
    <source>
        <dbReference type="EMBL" id="EHO53449.1"/>
    </source>
</evidence>
<name>H1LD56_9LACO</name>
<dbReference type="STRING" id="797516.HMPREF9104_00520"/>
<dbReference type="AlphaFoldDB" id="H1LD56"/>
<comment type="caution">
    <text evidence="1">The sequence shown here is derived from an EMBL/GenBank/DDBJ whole genome shotgun (WGS) entry which is preliminary data.</text>
</comment>
<dbReference type="PATRIC" id="fig|797516.3.peg.469"/>
<gene>
    <name evidence="1" type="ORF">HMPREF9104_00520</name>
</gene>
<dbReference type="HOGENOM" id="CLU_2302300_0_0_9"/>
<organism evidence="1 2">
    <name type="scientific">Lentilactobacillus kisonensis F0435</name>
    <dbReference type="NCBI Taxonomy" id="797516"/>
    <lineage>
        <taxon>Bacteria</taxon>
        <taxon>Bacillati</taxon>
        <taxon>Bacillota</taxon>
        <taxon>Bacilli</taxon>
        <taxon>Lactobacillales</taxon>
        <taxon>Lactobacillaceae</taxon>
        <taxon>Lentilactobacillus</taxon>
    </lineage>
</organism>
<dbReference type="Proteomes" id="UP000005025">
    <property type="component" value="Unassembled WGS sequence"/>
</dbReference>
<proteinExistence type="predicted"/>
<protein>
    <submittedName>
        <fullName evidence="1">Uncharacterized protein</fullName>
    </submittedName>
</protein>
<reference evidence="1 2" key="1">
    <citation type="submission" date="2011-09" db="EMBL/GenBank/DDBJ databases">
        <authorList>
            <person name="Weinstock G."/>
            <person name="Sodergren E."/>
            <person name="Clifton S."/>
            <person name="Fulton L."/>
            <person name="Fulton B."/>
            <person name="Courtney L."/>
            <person name="Fronick C."/>
            <person name="Harrison M."/>
            <person name="Strong C."/>
            <person name="Farmer C."/>
            <person name="Delahaunty K."/>
            <person name="Markovic C."/>
            <person name="Hall O."/>
            <person name="Minx P."/>
            <person name="Tomlinson C."/>
            <person name="Mitreva M."/>
            <person name="Hou S."/>
            <person name="Chen J."/>
            <person name="Wollam A."/>
            <person name="Pepin K.H."/>
            <person name="Johnson M."/>
            <person name="Bhonagiri V."/>
            <person name="Zhang X."/>
            <person name="Suruliraj S."/>
            <person name="Warren W."/>
            <person name="Chinwalla A."/>
            <person name="Mardis E.R."/>
            <person name="Wilson R.K."/>
        </authorList>
    </citation>
    <scope>NUCLEOTIDE SEQUENCE [LARGE SCALE GENOMIC DNA]</scope>
    <source>
        <strain evidence="1 2">F0435</strain>
    </source>
</reference>
<dbReference type="EMBL" id="AGRJ01000059">
    <property type="protein sequence ID" value="EHO53449.1"/>
    <property type="molecule type" value="Genomic_DNA"/>
</dbReference>
<dbReference type="RefSeq" id="WP_008855713.1">
    <property type="nucleotide sequence ID" value="NZ_JH591007.1"/>
</dbReference>
<evidence type="ECO:0000313" key="2">
    <source>
        <dbReference type="Proteomes" id="UP000005025"/>
    </source>
</evidence>